<dbReference type="InterPro" id="IPR018247">
    <property type="entry name" value="EF_Hand_1_Ca_BS"/>
</dbReference>
<dbReference type="GO" id="GO:0071949">
    <property type="term" value="F:FAD binding"/>
    <property type="evidence" value="ECO:0007669"/>
    <property type="project" value="TreeGrafter"/>
</dbReference>
<dbReference type="SUPFAM" id="SSF47473">
    <property type="entry name" value="EF-hand"/>
    <property type="match status" value="1"/>
</dbReference>
<dbReference type="EC" id="1.5.5.2" evidence="2 6"/>
<feature type="compositionally biased region" description="Low complexity" evidence="7">
    <location>
        <begin position="119"/>
        <end position="139"/>
    </location>
</feature>
<dbReference type="EMBL" id="JAEHOE010000006">
    <property type="protein sequence ID" value="KAG2499525.1"/>
    <property type="molecule type" value="Genomic_DNA"/>
</dbReference>
<dbReference type="Gene3D" id="1.10.238.10">
    <property type="entry name" value="EF-hand"/>
    <property type="match status" value="1"/>
</dbReference>
<sequence>MRSSALVTSRLGVTVAQSSATLNWVTTGLGQAQATTLLITPCTSTPTSSLHHPCAGAHTPPHPLGGGWRSYGAAAASAASRAARRKSAFDFDPDTPRPARASSASSTFRPTAPSPVPSAPKAAPTTAPQAQAQASPASQVRPTEAQAGPDAGARAVPASPLDFGDHAAVFEGQSTGQLLRAYGVLRACGFKPLVSHAEWLLGTSRRLLGAGATDALVKASFFKHFCAGEDVGEVQRTVDRLRGLGVGAILDYAAEDDVGHANATPAATPNANATPAATPNAGTTATAGTAGSAAATAAAPPPGGAAPGPAGPADQPVVEGPVGPGAPSTAVARALGVVGRTYDYASEEQCDRHVEHFLAAIRMAARQPGRPAFAAIKMTALGNPALLQRASTAIATLHRLFATFDEDGSGFVDRAEFDRQWRRLLLGAGGLGAGAQGGSHGGVGLGPGAEAWVASTAEDTFRWLDTQGNGKVDYVSWCQRVELQRMPGLARLLVEGGGGSEVADACLDDREVELMEALLGRLQVLVSEALALDVSLMIDAEHTYFQPAIEHVTLRLMREHNRDGHARVLNTYQAYLVDCPGRLRRDLERSRREGWVLGAKLVRGAYLHLERHRAAALGLPPPCWPSLEDTHAAYDVCVEALVEAAAEGRAQVLLGSHNQASVERAVAAMARHGLAPSPSASSSSSSSAPSPSVMFGQLLGMADHLTLTLGRAGFKAYKYVPYGRVGQVMPYLLRRAAENSDIMKGSKHDLALLSAELRRRALAGLGLGAGATAAAGAKA</sequence>
<comment type="catalytic activity">
    <reaction evidence="6">
        <text>L-proline + a quinone = (S)-1-pyrroline-5-carboxylate + a quinol + H(+)</text>
        <dbReference type="Rhea" id="RHEA:23784"/>
        <dbReference type="ChEBI" id="CHEBI:15378"/>
        <dbReference type="ChEBI" id="CHEBI:17388"/>
        <dbReference type="ChEBI" id="CHEBI:24646"/>
        <dbReference type="ChEBI" id="CHEBI:60039"/>
        <dbReference type="ChEBI" id="CHEBI:132124"/>
        <dbReference type="EC" id="1.5.5.2"/>
    </reaction>
</comment>
<organism evidence="9 10">
    <name type="scientific">Edaphochlamys debaryana</name>
    <dbReference type="NCBI Taxonomy" id="47281"/>
    <lineage>
        <taxon>Eukaryota</taxon>
        <taxon>Viridiplantae</taxon>
        <taxon>Chlorophyta</taxon>
        <taxon>core chlorophytes</taxon>
        <taxon>Chlorophyceae</taxon>
        <taxon>CS clade</taxon>
        <taxon>Chlamydomonadales</taxon>
        <taxon>Chlamydomonadales incertae sedis</taxon>
        <taxon>Edaphochlamys</taxon>
    </lineage>
</organism>
<feature type="compositionally biased region" description="Low complexity" evidence="7">
    <location>
        <begin position="98"/>
        <end position="111"/>
    </location>
</feature>
<comment type="cofactor">
    <cofactor evidence="6">
        <name>FAD</name>
        <dbReference type="ChEBI" id="CHEBI:57692"/>
    </cofactor>
</comment>
<evidence type="ECO:0000256" key="5">
    <source>
        <dbReference type="ARBA" id="ARBA00023062"/>
    </source>
</evidence>
<feature type="compositionally biased region" description="Low complexity" evidence="7">
    <location>
        <begin position="307"/>
        <end position="321"/>
    </location>
</feature>
<keyword evidence="3" id="KW-0106">Calcium</keyword>
<dbReference type="InterPro" id="IPR015659">
    <property type="entry name" value="Proline_oxidase"/>
</dbReference>
<comment type="function">
    <text evidence="6">Converts proline to delta-1-pyrroline-5-carboxylate.</text>
</comment>
<feature type="compositionally biased region" description="Low complexity" evidence="7">
    <location>
        <begin position="261"/>
        <end position="298"/>
    </location>
</feature>
<reference evidence="9" key="1">
    <citation type="journal article" date="2020" name="bioRxiv">
        <title>Comparative genomics of Chlamydomonas.</title>
        <authorList>
            <person name="Craig R.J."/>
            <person name="Hasan A.R."/>
            <person name="Ness R.W."/>
            <person name="Keightley P.D."/>
        </authorList>
    </citation>
    <scope>NUCLEOTIDE SEQUENCE</scope>
    <source>
        <strain evidence="9">CCAP 11/70</strain>
    </source>
</reference>
<gene>
    <name evidence="9" type="ORF">HYH03_002471</name>
</gene>
<dbReference type="GO" id="GO:0004657">
    <property type="term" value="F:proline dehydrogenase activity"/>
    <property type="evidence" value="ECO:0007669"/>
    <property type="project" value="UniProtKB-EC"/>
</dbReference>
<evidence type="ECO:0000256" key="7">
    <source>
        <dbReference type="SAM" id="MobiDB-lite"/>
    </source>
</evidence>
<evidence type="ECO:0000259" key="8">
    <source>
        <dbReference type="PROSITE" id="PS50222"/>
    </source>
</evidence>
<dbReference type="InterPro" id="IPR011992">
    <property type="entry name" value="EF-hand-dom_pair"/>
</dbReference>
<feature type="region of interest" description="Disordered" evidence="7">
    <location>
        <begin position="85"/>
        <end position="158"/>
    </location>
</feature>
<dbReference type="Proteomes" id="UP000612055">
    <property type="component" value="Unassembled WGS sequence"/>
</dbReference>
<dbReference type="PANTHER" id="PTHR13914">
    <property type="entry name" value="PROLINE OXIDASE"/>
    <property type="match status" value="1"/>
</dbReference>
<keyword evidence="4 6" id="KW-0560">Oxidoreductase</keyword>
<keyword evidence="6" id="KW-0274">FAD</keyword>
<dbReference type="PROSITE" id="PS50222">
    <property type="entry name" value="EF_HAND_2"/>
    <property type="match status" value="1"/>
</dbReference>
<evidence type="ECO:0000256" key="6">
    <source>
        <dbReference type="RuleBase" id="RU364054"/>
    </source>
</evidence>
<dbReference type="Pfam" id="PF01619">
    <property type="entry name" value="Pro_dh"/>
    <property type="match status" value="1"/>
</dbReference>
<evidence type="ECO:0000256" key="1">
    <source>
        <dbReference type="ARBA" id="ARBA00005869"/>
    </source>
</evidence>
<evidence type="ECO:0000256" key="3">
    <source>
        <dbReference type="ARBA" id="ARBA00022837"/>
    </source>
</evidence>
<evidence type="ECO:0000313" key="9">
    <source>
        <dbReference type="EMBL" id="KAG2499525.1"/>
    </source>
</evidence>
<dbReference type="GO" id="GO:0005509">
    <property type="term" value="F:calcium ion binding"/>
    <property type="evidence" value="ECO:0007669"/>
    <property type="project" value="InterPro"/>
</dbReference>
<dbReference type="SUPFAM" id="SSF51730">
    <property type="entry name" value="FAD-linked oxidoreductase"/>
    <property type="match status" value="1"/>
</dbReference>
<dbReference type="PANTHER" id="PTHR13914:SF0">
    <property type="entry name" value="PROLINE DEHYDROGENASE 1, MITOCHONDRIAL"/>
    <property type="match status" value="1"/>
</dbReference>
<comment type="similarity">
    <text evidence="1 6">Belongs to the proline oxidase family.</text>
</comment>
<evidence type="ECO:0000313" key="10">
    <source>
        <dbReference type="Proteomes" id="UP000612055"/>
    </source>
</evidence>
<evidence type="ECO:0000256" key="4">
    <source>
        <dbReference type="ARBA" id="ARBA00023002"/>
    </source>
</evidence>
<feature type="domain" description="EF-hand" evidence="8">
    <location>
        <begin position="392"/>
        <end position="427"/>
    </location>
</feature>
<dbReference type="PROSITE" id="PS00018">
    <property type="entry name" value="EF_HAND_1"/>
    <property type="match status" value="1"/>
</dbReference>
<dbReference type="GO" id="GO:0010133">
    <property type="term" value="P:L-proline catabolic process to L-glutamate"/>
    <property type="evidence" value="ECO:0007669"/>
    <property type="project" value="TreeGrafter"/>
</dbReference>
<proteinExistence type="inferred from homology"/>
<dbReference type="AlphaFoldDB" id="A0A836C462"/>
<name>A0A836C462_9CHLO</name>
<dbReference type="Gene3D" id="3.20.20.220">
    <property type="match status" value="2"/>
</dbReference>
<feature type="region of interest" description="Disordered" evidence="7">
    <location>
        <begin position="261"/>
        <end position="321"/>
    </location>
</feature>
<accession>A0A836C462</accession>
<dbReference type="InterPro" id="IPR002048">
    <property type="entry name" value="EF_hand_dom"/>
</dbReference>
<dbReference type="InterPro" id="IPR002872">
    <property type="entry name" value="Proline_DH_dom"/>
</dbReference>
<dbReference type="InterPro" id="IPR029041">
    <property type="entry name" value="FAD-linked_oxidoreductase-like"/>
</dbReference>
<keyword evidence="10" id="KW-1185">Reference proteome</keyword>
<dbReference type="GO" id="GO:0005739">
    <property type="term" value="C:mitochondrion"/>
    <property type="evidence" value="ECO:0007669"/>
    <property type="project" value="TreeGrafter"/>
</dbReference>
<evidence type="ECO:0000256" key="2">
    <source>
        <dbReference type="ARBA" id="ARBA00012695"/>
    </source>
</evidence>
<protein>
    <recommendedName>
        <fullName evidence="2 6">Proline dehydrogenase</fullName>
        <ecNumber evidence="2 6">1.5.5.2</ecNumber>
    </recommendedName>
</protein>
<keyword evidence="6" id="KW-0285">Flavoprotein</keyword>
<keyword evidence="5 6" id="KW-0642">Proline metabolism</keyword>
<dbReference type="OrthoDB" id="5464at2759"/>
<comment type="caution">
    <text evidence="9">The sequence shown here is derived from an EMBL/GenBank/DDBJ whole genome shotgun (WGS) entry which is preliminary data.</text>
</comment>